<dbReference type="EMBL" id="BQMJ01000035">
    <property type="protein sequence ID" value="GJQ12677.1"/>
    <property type="molecule type" value="Genomic_DNA"/>
</dbReference>
<reference evidence="3" key="2">
    <citation type="submission" date="2022-01" db="EMBL/GenBank/DDBJ databases">
        <authorList>
            <person name="Hirooka S."/>
            <person name="Miyagishima S.Y."/>
        </authorList>
    </citation>
    <scope>NUCLEOTIDE SEQUENCE</scope>
    <source>
        <strain evidence="3">NBRC 102759</strain>
    </source>
</reference>
<name>A0A9C7PZD5_9RHOD</name>
<accession>A0A9C7PZD5</accession>
<dbReference type="AlphaFoldDB" id="A0A9C7PZD5"/>
<evidence type="ECO:0000256" key="1">
    <source>
        <dbReference type="ARBA" id="ARBA00022801"/>
    </source>
</evidence>
<dbReference type="HAMAP" id="MF_01940">
    <property type="entry name" value="RNA_CPDase"/>
    <property type="match status" value="1"/>
</dbReference>
<dbReference type="InterPro" id="IPR004175">
    <property type="entry name" value="RNA_CPDase"/>
</dbReference>
<proteinExistence type="inferred from homology"/>
<dbReference type="Proteomes" id="UP001061958">
    <property type="component" value="Unassembled WGS sequence"/>
</dbReference>
<feature type="domain" description="Phosphoesterase HXTX" evidence="2">
    <location>
        <begin position="49"/>
        <end position="113"/>
    </location>
</feature>
<gene>
    <name evidence="3" type="ORF">GpartN1_g4468.t1</name>
</gene>
<dbReference type="Gene3D" id="3.90.1140.10">
    <property type="entry name" value="Cyclic phosphodiesterase"/>
    <property type="match status" value="2"/>
</dbReference>
<reference evidence="3" key="1">
    <citation type="journal article" date="2022" name="Proc. Natl. Acad. Sci. U.S.A.">
        <title>Life cycle and functional genomics of the unicellular red alga Galdieria for elucidating algal and plant evolution and industrial use.</title>
        <authorList>
            <person name="Hirooka S."/>
            <person name="Itabashi T."/>
            <person name="Ichinose T.M."/>
            <person name="Onuma R."/>
            <person name="Fujiwara T."/>
            <person name="Yamashita S."/>
            <person name="Jong L.W."/>
            <person name="Tomita R."/>
            <person name="Iwane A.H."/>
            <person name="Miyagishima S.Y."/>
        </authorList>
    </citation>
    <scope>NUCLEOTIDE SEQUENCE</scope>
    <source>
        <strain evidence="3">NBRC 102759</strain>
    </source>
</reference>
<sequence length="280" mass="31740">MTNIDSARVFVGLKPPEAVCQLIIRYQKYLQETLVNELPSIHLIEGRQPNFVRWTAEDSLHLTLQFIGSVSRQALDSFRWKFRERACQIEPFKVSLGSLGYLPKNRRNMRVVYLGVQDPQKNLDSLASIIRSSVLEQLGLVGDSTVVAVSDSSSSAVSHSGVNQSQGLIHGLDKLTAFSEREGQNTAFYENFHKLKESYPFLKETNSPFLPHITLGRLEKNAKLEERDSLASVISKTSLLNGSFSCSSDNIEWVVKSFIFYESVQEDGRSRYKILEEFHF</sequence>
<evidence type="ECO:0000313" key="4">
    <source>
        <dbReference type="Proteomes" id="UP001061958"/>
    </source>
</evidence>
<organism evidence="3 4">
    <name type="scientific">Galdieria partita</name>
    <dbReference type="NCBI Taxonomy" id="83374"/>
    <lineage>
        <taxon>Eukaryota</taxon>
        <taxon>Rhodophyta</taxon>
        <taxon>Bangiophyceae</taxon>
        <taxon>Galdieriales</taxon>
        <taxon>Galdieriaceae</taxon>
        <taxon>Galdieria</taxon>
    </lineage>
</organism>
<dbReference type="GO" id="GO:0004113">
    <property type="term" value="F:2',3'-cyclic-nucleotide 3'-phosphodiesterase activity"/>
    <property type="evidence" value="ECO:0007669"/>
    <property type="project" value="InterPro"/>
</dbReference>
<comment type="caution">
    <text evidence="3">The sequence shown here is derived from an EMBL/GenBank/DDBJ whole genome shotgun (WGS) entry which is preliminary data.</text>
</comment>
<dbReference type="GO" id="GO:0008664">
    <property type="term" value="F:RNA 2',3'-cyclic 3'-phosphodiesterase activity"/>
    <property type="evidence" value="ECO:0007669"/>
    <property type="project" value="InterPro"/>
</dbReference>
<dbReference type="InterPro" id="IPR009097">
    <property type="entry name" value="Cyclic_Pdiesterase"/>
</dbReference>
<dbReference type="Pfam" id="PF02834">
    <property type="entry name" value="LigT_PEase"/>
    <property type="match status" value="1"/>
</dbReference>
<keyword evidence="1" id="KW-0378">Hydrolase</keyword>
<protein>
    <recommendedName>
        <fullName evidence="2">Phosphoesterase HXTX domain-containing protein</fullName>
    </recommendedName>
</protein>
<dbReference type="InterPro" id="IPR014051">
    <property type="entry name" value="Phosphoesterase_HXTX"/>
</dbReference>
<evidence type="ECO:0000259" key="2">
    <source>
        <dbReference type="Pfam" id="PF02834"/>
    </source>
</evidence>
<dbReference type="PANTHER" id="PTHR35561:SF1">
    <property type="entry name" value="RNA 2',3'-CYCLIC PHOSPHODIESTERASE"/>
    <property type="match status" value="1"/>
</dbReference>
<dbReference type="OrthoDB" id="10361223at2759"/>
<evidence type="ECO:0000313" key="3">
    <source>
        <dbReference type="EMBL" id="GJQ12677.1"/>
    </source>
</evidence>
<dbReference type="SUPFAM" id="SSF55144">
    <property type="entry name" value="LigT-like"/>
    <property type="match status" value="2"/>
</dbReference>
<dbReference type="PANTHER" id="PTHR35561">
    <property type="entry name" value="RNA 2',3'-CYCLIC PHOSPHODIESTERASE"/>
    <property type="match status" value="1"/>
</dbReference>
<keyword evidence="4" id="KW-1185">Reference proteome</keyword>